<evidence type="ECO:0000256" key="3">
    <source>
        <dbReference type="ARBA" id="ARBA00022679"/>
    </source>
</evidence>
<dbReference type="SUPFAM" id="SSF53448">
    <property type="entry name" value="Nucleotide-diphospho-sugar transferases"/>
    <property type="match status" value="1"/>
</dbReference>
<dbReference type="PANTHER" id="PTHR43630">
    <property type="entry name" value="POLY-BETA-1,6-N-ACETYL-D-GLUCOSAMINE SYNTHASE"/>
    <property type="match status" value="1"/>
</dbReference>
<evidence type="ECO:0000256" key="1">
    <source>
        <dbReference type="ARBA" id="ARBA00006739"/>
    </source>
</evidence>
<reference evidence="5" key="1">
    <citation type="journal article" date="2012" name="Science">
        <title>Fermentation, hydrogen, and sulfur metabolism in multiple uncultivated bacterial phyla.</title>
        <authorList>
            <person name="Wrighton K.C."/>
            <person name="Thomas B.C."/>
            <person name="Sharon I."/>
            <person name="Miller C.S."/>
            <person name="Castelle C.J."/>
            <person name="VerBerkmoes N.C."/>
            <person name="Wilkins M.J."/>
            <person name="Hettich R.L."/>
            <person name="Lipton M.S."/>
            <person name="Williams K.H."/>
            <person name="Long P.E."/>
            <person name="Banfield J.F."/>
        </authorList>
    </citation>
    <scope>NUCLEOTIDE SEQUENCE [LARGE SCALE GENOMIC DNA]</scope>
</reference>
<dbReference type="Gene3D" id="3.90.550.10">
    <property type="entry name" value="Spore Coat Polysaccharide Biosynthesis Protein SpsA, Chain A"/>
    <property type="match status" value="1"/>
</dbReference>
<accession>K2G619</accession>
<feature type="domain" description="Glycosyltransferase 2-like" evidence="4">
    <location>
        <begin position="29"/>
        <end position="162"/>
    </location>
</feature>
<comment type="similarity">
    <text evidence="1">Belongs to the glycosyltransferase 2 family.</text>
</comment>
<dbReference type="InterPro" id="IPR001173">
    <property type="entry name" value="Glyco_trans_2-like"/>
</dbReference>
<organism evidence="5">
    <name type="scientific">uncultured bacterium</name>
    <name type="common">gcode 4</name>
    <dbReference type="NCBI Taxonomy" id="1234023"/>
    <lineage>
        <taxon>Bacteria</taxon>
        <taxon>environmental samples</taxon>
    </lineage>
</organism>
<comment type="caution">
    <text evidence="5">The sequence shown here is derived from an EMBL/GenBank/DDBJ whole genome shotgun (WGS) entry which is preliminary data.</text>
</comment>
<dbReference type="EMBL" id="AMFJ01000116">
    <property type="protein sequence ID" value="EKE29707.1"/>
    <property type="molecule type" value="Genomic_DNA"/>
</dbReference>
<proteinExistence type="inferred from homology"/>
<keyword evidence="3 5" id="KW-0808">Transferase</keyword>
<name>K2G619_9BACT</name>
<gene>
    <name evidence="5" type="ORF">ACD_2C00116G0005</name>
</gene>
<dbReference type="Pfam" id="PF00535">
    <property type="entry name" value="Glycos_transf_2"/>
    <property type="match status" value="1"/>
</dbReference>
<evidence type="ECO:0000256" key="2">
    <source>
        <dbReference type="ARBA" id="ARBA00022676"/>
    </source>
</evidence>
<evidence type="ECO:0000259" key="4">
    <source>
        <dbReference type="Pfam" id="PF00535"/>
    </source>
</evidence>
<evidence type="ECO:0000313" key="5">
    <source>
        <dbReference type="EMBL" id="EKE29707.1"/>
    </source>
</evidence>
<dbReference type="InterPro" id="IPR029044">
    <property type="entry name" value="Nucleotide-diphossugar_trans"/>
</dbReference>
<sequence length="284" mass="34253">MAWTFPIKSINDSYKRIKQIQSDDPVWTLVFCAHNEEDYLPATIDSISKISTSLPIEIIAINNASTDRTREILALSWIKVFDEEEKGISYARDMSLKVAKGDIIFQTDADTLIPPTWIDAHYRHYSDSRIVWVSGWISFDRVHKLYHLSRIVWVSGWISFDRVHKLYHLYRIWAITLYKFLELFWRENFNWWANLSYRKDIATISWWFLKWANNWEDRLLQLNLVKHWIIKQVRDDSINVITSWRRMNDSKRIRSFIITRLNTLFKTALNRWKVLCDEDFENIR</sequence>
<dbReference type="CDD" id="cd00761">
    <property type="entry name" value="Glyco_tranf_GTA_type"/>
    <property type="match status" value="1"/>
</dbReference>
<dbReference type="GO" id="GO:0016757">
    <property type="term" value="F:glycosyltransferase activity"/>
    <property type="evidence" value="ECO:0007669"/>
    <property type="project" value="UniProtKB-KW"/>
</dbReference>
<dbReference type="AlphaFoldDB" id="K2G619"/>
<protein>
    <submittedName>
        <fullName evidence="5">Cell wall biogenesis glycosyltransferase</fullName>
    </submittedName>
</protein>
<dbReference type="PANTHER" id="PTHR43630:SF1">
    <property type="entry name" value="POLY-BETA-1,6-N-ACETYL-D-GLUCOSAMINE SYNTHASE"/>
    <property type="match status" value="1"/>
</dbReference>
<keyword evidence="2" id="KW-0328">Glycosyltransferase</keyword>